<dbReference type="Proteomes" id="UP001152797">
    <property type="component" value="Unassembled WGS sequence"/>
</dbReference>
<keyword evidence="5" id="KW-0175">Coiled coil</keyword>
<evidence type="ECO:0000256" key="2">
    <source>
        <dbReference type="ARBA" id="ARBA00022692"/>
    </source>
</evidence>
<evidence type="ECO:0000256" key="5">
    <source>
        <dbReference type="SAM" id="Coils"/>
    </source>
</evidence>
<comment type="caution">
    <text evidence="8">The sequence shown here is derived from an EMBL/GenBank/DDBJ whole genome shotgun (WGS) entry which is preliminary data.</text>
</comment>
<dbReference type="GO" id="GO:0001518">
    <property type="term" value="C:voltage-gated sodium channel complex"/>
    <property type="evidence" value="ECO:0007669"/>
    <property type="project" value="TreeGrafter"/>
</dbReference>
<evidence type="ECO:0000313" key="10">
    <source>
        <dbReference type="EMBL" id="CAL4774496.1"/>
    </source>
</evidence>
<organism evidence="8">
    <name type="scientific">Cladocopium goreaui</name>
    <dbReference type="NCBI Taxonomy" id="2562237"/>
    <lineage>
        <taxon>Eukaryota</taxon>
        <taxon>Sar</taxon>
        <taxon>Alveolata</taxon>
        <taxon>Dinophyceae</taxon>
        <taxon>Suessiales</taxon>
        <taxon>Symbiodiniaceae</taxon>
        <taxon>Cladocopium</taxon>
    </lineage>
</organism>
<dbReference type="InterPro" id="IPR043203">
    <property type="entry name" value="VGCC_Ca_Na"/>
</dbReference>
<keyword evidence="10" id="KW-0813">Transport</keyword>
<dbReference type="SUPFAM" id="SSF81324">
    <property type="entry name" value="Voltage-gated potassium channels"/>
    <property type="match status" value="1"/>
</dbReference>
<name>A0A9P1FRT9_9DINO</name>
<feature type="transmembrane region" description="Helical" evidence="6">
    <location>
        <begin position="220"/>
        <end position="239"/>
    </location>
</feature>
<evidence type="ECO:0000256" key="1">
    <source>
        <dbReference type="ARBA" id="ARBA00004141"/>
    </source>
</evidence>
<comment type="subcellular location">
    <subcellularLocation>
        <location evidence="1">Membrane</location>
        <topology evidence="1">Multi-pass membrane protein</topology>
    </subcellularLocation>
</comment>
<dbReference type="AlphaFoldDB" id="A0A9P1FRT9"/>
<evidence type="ECO:0000256" key="3">
    <source>
        <dbReference type="ARBA" id="ARBA00022989"/>
    </source>
</evidence>
<feature type="transmembrane region" description="Helical" evidence="6">
    <location>
        <begin position="150"/>
        <end position="172"/>
    </location>
</feature>
<feature type="coiled-coil region" evidence="5">
    <location>
        <begin position="24"/>
        <end position="51"/>
    </location>
</feature>
<keyword evidence="4 6" id="KW-0472">Membrane</keyword>
<feature type="transmembrane region" description="Helical" evidence="6">
    <location>
        <begin position="119"/>
        <end position="138"/>
    </location>
</feature>
<keyword evidence="3 6" id="KW-1133">Transmembrane helix</keyword>
<evidence type="ECO:0000259" key="7">
    <source>
        <dbReference type="Pfam" id="PF00520"/>
    </source>
</evidence>
<accession>A0A9P1FRT9</accession>
<keyword evidence="10" id="KW-0407">Ion channel</keyword>
<dbReference type="Gene3D" id="1.20.120.350">
    <property type="entry name" value="Voltage-gated potassium channels. Chain C"/>
    <property type="match status" value="1"/>
</dbReference>
<evidence type="ECO:0000313" key="9">
    <source>
        <dbReference type="EMBL" id="CAL1140559.1"/>
    </source>
</evidence>
<gene>
    <name evidence="8" type="ORF">C1SCF055_LOCUS14476</name>
</gene>
<keyword evidence="2 6" id="KW-0812">Transmembrane</keyword>
<keyword evidence="10" id="KW-0406">Ion transport</keyword>
<keyword evidence="11" id="KW-1185">Reference proteome</keyword>
<reference evidence="9" key="2">
    <citation type="submission" date="2024-04" db="EMBL/GenBank/DDBJ databases">
        <authorList>
            <person name="Chen Y."/>
            <person name="Shah S."/>
            <person name="Dougan E. K."/>
            <person name="Thang M."/>
            <person name="Chan C."/>
        </authorList>
    </citation>
    <scope>NUCLEOTIDE SEQUENCE [LARGE SCALE GENOMIC DNA]</scope>
</reference>
<evidence type="ECO:0000313" key="11">
    <source>
        <dbReference type="Proteomes" id="UP001152797"/>
    </source>
</evidence>
<dbReference type="OrthoDB" id="420824at2759"/>
<dbReference type="EMBL" id="CAMXCT020001141">
    <property type="protein sequence ID" value="CAL1140559.1"/>
    <property type="molecule type" value="Genomic_DNA"/>
</dbReference>
<feature type="transmembrane region" description="Helical" evidence="6">
    <location>
        <begin position="80"/>
        <end position="99"/>
    </location>
</feature>
<dbReference type="InterPro" id="IPR005821">
    <property type="entry name" value="Ion_trans_dom"/>
</dbReference>
<dbReference type="PANTHER" id="PTHR10037">
    <property type="entry name" value="VOLTAGE-GATED CATION CHANNEL CALCIUM AND SODIUM"/>
    <property type="match status" value="1"/>
</dbReference>
<reference evidence="8" key="1">
    <citation type="submission" date="2022-10" db="EMBL/GenBank/DDBJ databases">
        <authorList>
            <person name="Chen Y."/>
            <person name="Dougan E. K."/>
            <person name="Chan C."/>
            <person name="Rhodes N."/>
            <person name="Thang M."/>
        </authorList>
    </citation>
    <scope>NUCLEOTIDE SEQUENCE</scope>
</reference>
<protein>
    <submittedName>
        <fullName evidence="10">Sodium channel protein type 10 subunit alpha (NaNG) (Sodium channel protein type X subunit alpha) (Voltage-gated sodium channel subunit alpha Nav1.8)</fullName>
    </submittedName>
</protein>
<dbReference type="InterPro" id="IPR027359">
    <property type="entry name" value="Volt_channel_dom_sf"/>
</dbReference>
<dbReference type="PANTHER" id="PTHR10037:SF62">
    <property type="entry name" value="SODIUM CHANNEL PROTEIN 60E"/>
    <property type="match status" value="1"/>
</dbReference>
<evidence type="ECO:0000256" key="6">
    <source>
        <dbReference type="SAM" id="Phobius"/>
    </source>
</evidence>
<feature type="domain" description="Ion transport" evidence="7">
    <location>
        <begin position="84"/>
        <end position="237"/>
    </location>
</feature>
<dbReference type="Pfam" id="PF00520">
    <property type="entry name" value="Ion_trans"/>
    <property type="match status" value="1"/>
</dbReference>
<sequence>MARVRTHHGASVDPQVKAYTTELREEQDKDSEALNERLQLAKTKLESCRRKSNITIQQVGFFLSVVMGKKSMEVVDHAEVRWLFFEFFAALMIVVNSVVMGLEVAHLASHMSPSQPLQIISLLFTNWFILEVIIRIRVTGIRNFFTKHEWMWNLCDLVLVFISIVELGYTSFGTSSTSRSPLSTLRAIKIIRVVRLFRLFRYFPQLAKLALMVADSVRQLLWALVMFILIMYVWAVTLTEGCTDWLKLHVNVTDGDAAIARQIESLGPGCSFLSTRSPFCGWMMEK</sequence>
<dbReference type="EMBL" id="CAMXCT010001141">
    <property type="protein sequence ID" value="CAI3987184.1"/>
    <property type="molecule type" value="Genomic_DNA"/>
</dbReference>
<dbReference type="GO" id="GO:0005248">
    <property type="term" value="F:voltage-gated sodium channel activity"/>
    <property type="evidence" value="ECO:0007669"/>
    <property type="project" value="TreeGrafter"/>
</dbReference>
<evidence type="ECO:0000256" key="4">
    <source>
        <dbReference type="ARBA" id="ARBA00023136"/>
    </source>
</evidence>
<proteinExistence type="predicted"/>
<evidence type="ECO:0000313" key="8">
    <source>
        <dbReference type="EMBL" id="CAI3987184.1"/>
    </source>
</evidence>
<dbReference type="EMBL" id="CAMXCT030001141">
    <property type="protein sequence ID" value="CAL4774496.1"/>
    <property type="molecule type" value="Genomic_DNA"/>
</dbReference>